<dbReference type="OrthoDB" id="276989at2759"/>
<dbReference type="GO" id="GO:0031390">
    <property type="term" value="C:Ctf18 RFC-like complex"/>
    <property type="evidence" value="ECO:0007669"/>
    <property type="project" value="InterPro"/>
</dbReference>
<sequence>KYHLMELNADLAKLIEDMTKDEQQRTRKRMREGDEEEDDSRSRPTLCIKGRQADEAVLCTDTQTYMVRQVTQSNSLLLCSLEGKQSDSSTANVSVRDNIVEILELVPIVARVSRLTTLLEHSTYSGEDEDLEENEAKKLYTPQQVASIVQASPLELKKGFKDAHIVEMDGYLRMISKAYLFDALRALLAHIDRLSLSTDRILLKPAVAALRNTSDMRKEVAEELLRSWFGNPITPEEGDEKEIIILDTSRISQFIGLQLLETLAKGKPVEMESFTEKWKDGLGATLGGNEKALDINLLQGNYLLTPAPPVAPTKLQPLCIEFFAASSLPLDISSRFQKLFSVRPQWIGEDLKPFLQDVAVDAKKRDALLLKFARSSQVKMPIQESKQERR</sequence>
<feature type="non-terminal residue" evidence="4">
    <location>
        <position position="390"/>
    </location>
</feature>
<organism evidence="4 5">
    <name type="scientific">Meira miltonrushii</name>
    <dbReference type="NCBI Taxonomy" id="1280837"/>
    <lineage>
        <taxon>Eukaryota</taxon>
        <taxon>Fungi</taxon>
        <taxon>Dikarya</taxon>
        <taxon>Basidiomycota</taxon>
        <taxon>Ustilaginomycotina</taxon>
        <taxon>Exobasidiomycetes</taxon>
        <taxon>Exobasidiales</taxon>
        <taxon>Brachybasidiaceae</taxon>
        <taxon>Meira</taxon>
    </lineage>
</organism>
<gene>
    <name evidence="4" type="ORF">FA14DRAFT_112557</name>
</gene>
<dbReference type="Proteomes" id="UP000245771">
    <property type="component" value="Unassembled WGS sequence"/>
</dbReference>
<dbReference type="PANTHER" id="PTHR13395:SF6">
    <property type="entry name" value="SISTER CHROMATID COHESION PROTEIN DCC1"/>
    <property type="match status" value="1"/>
</dbReference>
<evidence type="ECO:0000256" key="3">
    <source>
        <dbReference type="SAM" id="MobiDB-lite"/>
    </source>
</evidence>
<dbReference type="GO" id="GO:0034088">
    <property type="term" value="P:maintenance of mitotic sister chromatid cohesion"/>
    <property type="evidence" value="ECO:0007669"/>
    <property type="project" value="TreeGrafter"/>
</dbReference>
<dbReference type="EMBL" id="KZ819604">
    <property type="protein sequence ID" value="PWN33678.1"/>
    <property type="molecule type" value="Genomic_DNA"/>
</dbReference>
<dbReference type="PANTHER" id="PTHR13395">
    <property type="entry name" value="SISTER CHROMATID COHESION PROTEIN DCC1-RELATED"/>
    <property type="match status" value="1"/>
</dbReference>
<protein>
    <recommendedName>
        <fullName evidence="6">Sister chromatid cohesion protein DCC1</fullName>
    </recommendedName>
</protein>
<proteinExistence type="inferred from homology"/>
<dbReference type="AlphaFoldDB" id="A0A316V9F7"/>
<dbReference type="GeneID" id="37017760"/>
<dbReference type="RefSeq" id="XP_025353980.1">
    <property type="nucleotide sequence ID" value="XM_025495979.1"/>
</dbReference>
<dbReference type="GO" id="GO:0000785">
    <property type="term" value="C:chromatin"/>
    <property type="evidence" value="ECO:0007669"/>
    <property type="project" value="TreeGrafter"/>
</dbReference>
<reference evidence="4 5" key="1">
    <citation type="journal article" date="2018" name="Mol. Biol. Evol.">
        <title>Broad Genomic Sampling Reveals a Smut Pathogenic Ancestry of the Fungal Clade Ustilaginomycotina.</title>
        <authorList>
            <person name="Kijpornyongpan T."/>
            <person name="Mondo S.J."/>
            <person name="Barry K."/>
            <person name="Sandor L."/>
            <person name="Lee J."/>
            <person name="Lipzen A."/>
            <person name="Pangilinan J."/>
            <person name="LaButti K."/>
            <person name="Hainaut M."/>
            <person name="Henrissat B."/>
            <person name="Grigoriev I.V."/>
            <person name="Spatafora J.W."/>
            <person name="Aime M.C."/>
        </authorList>
    </citation>
    <scope>NUCLEOTIDE SEQUENCE [LARGE SCALE GENOMIC DNA]</scope>
    <source>
        <strain evidence="4 5">MCA 3882</strain>
    </source>
</reference>
<keyword evidence="5" id="KW-1185">Reference proteome</keyword>
<feature type="non-terminal residue" evidence="4">
    <location>
        <position position="1"/>
    </location>
</feature>
<dbReference type="InterPro" id="IPR019128">
    <property type="entry name" value="Dcc1"/>
</dbReference>
<dbReference type="STRING" id="1280837.A0A316V9F7"/>
<dbReference type="GO" id="GO:0000775">
    <property type="term" value="C:chromosome, centromeric region"/>
    <property type="evidence" value="ECO:0007669"/>
    <property type="project" value="TreeGrafter"/>
</dbReference>
<feature type="region of interest" description="Disordered" evidence="3">
    <location>
        <begin position="18"/>
        <end position="46"/>
    </location>
</feature>
<comment type="similarity">
    <text evidence="1">Belongs to the DCC1 family.</text>
</comment>
<name>A0A316V9F7_9BASI</name>
<accession>A0A316V9F7</accession>
<keyword evidence="2" id="KW-0235">DNA replication</keyword>
<evidence type="ECO:0000313" key="5">
    <source>
        <dbReference type="Proteomes" id="UP000245771"/>
    </source>
</evidence>
<evidence type="ECO:0000313" key="4">
    <source>
        <dbReference type="EMBL" id="PWN33678.1"/>
    </source>
</evidence>
<dbReference type="Pfam" id="PF09724">
    <property type="entry name" value="Dcc1"/>
    <property type="match status" value="1"/>
</dbReference>
<dbReference type="FunCoup" id="A0A316V9F7">
    <property type="interactions" value="260"/>
</dbReference>
<dbReference type="GO" id="GO:0006260">
    <property type="term" value="P:DNA replication"/>
    <property type="evidence" value="ECO:0007669"/>
    <property type="project" value="UniProtKB-KW"/>
</dbReference>
<evidence type="ECO:0000256" key="2">
    <source>
        <dbReference type="ARBA" id="ARBA00022705"/>
    </source>
</evidence>
<evidence type="ECO:0000256" key="1">
    <source>
        <dbReference type="ARBA" id="ARBA00007017"/>
    </source>
</evidence>
<dbReference type="InParanoid" id="A0A316V9F7"/>
<evidence type="ECO:0008006" key="6">
    <source>
        <dbReference type="Google" id="ProtNLM"/>
    </source>
</evidence>